<dbReference type="Gene3D" id="2.40.500.10">
    <property type="entry name" value="Upper collar protein gp10 (connector protein)"/>
    <property type="match status" value="1"/>
</dbReference>
<proteinExistence type="predicted"/>
<sequence length="299" mass="34607">MRNPLRVFERNVNKKKSSDFETIKSIFFYDIFDIFVNRYKWNDLPEEILPMYIEQTLFWHGLGVFIKDNIAGYAFMKVSLSGLPDIYNIPQDRIAYTANGYIEEYGKENSCILWNNYSTMPYYYKALMYADAMANTWKTKCINMYAQRTPVALSSSDNEKLSFEVVGEEYDNYLPIIKLSDSLNLKDIKALNMEAPYIVDKCEQELRDLWSQVLTSLGYESNPVEKGERLVTGETAGNNGQVEANRNVGLTLRRRCANAINELWNLNVTVDFNSELPTMLNGYVPDKYMQKGKEGDEIE</sequence>
<dbReference type="Gene3D" id="3.30.1350.20">
    <property type="entry name" value="Bacteriophage PHI-29 conector. Domain 3"/>
    <property type="match status" value="1"/>
</dbReference>
<dbReference type="EMBL" id="BK015786">
    <property type="protein sequence ID" value="DAE24846.1"/>
    <property type="molecule type" value="Genomic_DNA"/>
</dbReference>
<accession>A0A8S5R055</accession>
<reference evidence="1" key="1">
    <citation type="journal article" date="2021" name="Proc. Natl. Acad. Sci. U.S.A.">
        <title>A Catalog of Tens of Thousands of Viruses from Human Metagenomes Reveals Hidden Associations with Chronic Diseases.</title>
        <authorList>
            <person name="Tisza M.J."/>
            <person name="Buck C.B."/>
        </authorList>
    </citation>
    <scope>NUCLEOTIDE SEQUENCE</scope>
    <source>
        <strain evidence="1">CtyhE26</strain>
    </source>
</reference>
<dbReference type="SUPFAM" id="SSF56826">
    <property type="entry name" value="Upper collar protein gp10 (connector protein)"/>
    <property type="match status" value="1"/>
</dbReference>
<evidence type="ECO:0000313" key="1">
    <source>
        <dbReference type="EMBL" id="DAE24846.1"/>
    </source>
</evidence>
<name>A0A8S5R055_9CAUD</name>
<dbReference type="InterPro" id="IPR008016">
    <property type="entry name" value="Gp10"/>
</dbReference>
<dbReference type="Gene3D" id="1.10.246.30">
    <property type="match status" value="1"/>
</dbReference>
<dbReference type="InterPro" id="IPR036199">
    <property type="entry name" value="Gp10_sf"/>
</dbReference>
<dbReference type="Pfam" id="PF05352">
    <property type="entry name" value="Phage_connector"/>
    <property type="match status" value="1"/>
</dbReference>
<organism evidence="1">
    <name type="scientific">Podoviridae sp. ctyhE26</name>
    <dbReference type="NCBI Taxonomy" id="2826594"/>
    <lineage>
        <taxon>Viruses</taxon>
        <taxon>Duplodnaviria</taxon>
        <taxon>Heunggongvirae</taxon>
        <taxon>Uroviricota</taxon>
        <taxon>Caudoviricetes</taxon>
    </lineage>
</organism>
<protein>
    <submittedName>
        <fullName evidence="1">Upper collar protein</fullName>
    </submittedName>
</protein>